<dbReference type="EMBL" id="HBFQ01051771">
    <property type="protein sequence ID" value="CAD8862588.1"/>
    <property type="molecule type" value="Transcribed_RNA"/>
</dbReference>
<dbReference type="GO" id="GO:0006362">
    <property type="term" value="P:transcription elongation by RNA polymerase I"/>
    <property type="evidence" value="ECO:0007669"/>
    <property type="project" value="TreeGrafter"/>
</dbReference>
<comment type="subcellular location">
    <subcellularLocation>
        <location evidence="1">Nucleus</location>
    </subcellularLocation>
</comment>
<organism evidence="8">
    <name type="scientific">Noctiluca scintillans</name>
    <name type="common">Sea sparkle</name>
    <name type="synonym">Red tide dinoflagellate</name>
    <dbReference type="NCBI Taxonomy" id="2966"/>
    <lineage>
        <taxon>Eukaryota</taxon>
        <taxon>Sar</taxon>
        <taxon>Alveolata</taxon>
        <taxon>Dinophyceae</taxon>
        <taxon>Noctilucales</taxon>
        <taxon>Noctilucaceae</taxon>
        <taxon>Noctiluca</taxon>
    </lineage>
</organism>
<feature type="domain" description="DNA-directed RNA polymerase RBP11-like dimerisation" evidence="7">
    <location>
        <begin position="17"/>
        <end position="89"/>
    </location>
</feature>
<dbReference type="GO" id="GO:0006383">
    <property type="term" value="P:transcription by RNA polymerase III"/>
    <property type="evidence" value="ECO:0007669"/>
    <property type="project" value="TreeGrafter"/>
</dbReference>
<evidence type="ECO:0000259" key="7">
    <source>
        <dbReference type="Pfam" id="PF13656"/>
    </source>
</evidence>
<dbReference type="PROSITE" id="PS01154">
    <property type="entry name" value="RNA_POL_L_13KD"/>
    <property type="match status" value="1"/>
</dbReference>
<reference evidence="8" key="1">
    <citation type="submission" date="2021-01" db="EMBL/GenBank/DDBJ databases">
        <authorList>
            <person name="Corre E."/>
            <person name="Pelletier E."/>
            <person name="Niang G."/>
            <person name="Scheremetjew M."/>
            <person name="Finn R."/>
            <person name="Kale V."/>
            <person name="Holt S."/>
            <person name="Cochrane G."/>
            <person name="Meng A."/>
            <person name="Brown T."/>
            <person name="Cohen L."/>
        </authorList>
    </citation>
    <scope>NUCLEOTIDE SEQUENCE</scope>
</reference>
<dbReference type="GO" id="GO:0003899">
    <property type="term" value="F:DNA-directed RNA polymerase activity"/>
    <property type="evidence" value="ECO:0007669"/>
    <property type="project" value="InterPro"/>
</dbReference>
<evidence type="ECO:0000256" key="6">
    <source>
        <dbReference type="ARBA" id="ARBA00025751"/>
    </source>
</evidence>
<dbReference type="InterPro" id="IPR008193">
    <property type="entry name" value="RNA_pol_Rpb11_13-16kDa_CS"/>
</dbReference>
<dbReference type="Gene3D" id="3.30.1360.10">
    <property type="entry name" value="RNA polymerase, RBP11-like subunit"/>
    <property type="match status" value="1"/>
</dbReference>
<evidence type="ECO:0000256" key="3">
    <source>
        <dbReference type="ARBA" id="ARBA00022478"/>
    </source>
</evidence>
<dbReference type="FunFam" id="3.30.1360.10:FF:000006">
    <property type="entry name" value="DNA-directed RNA polymerases I and III subunit RPAC2"/>
    <property type="match status" value="1"/>
</dbReference>
<keyword evidence="4" id="KW-0804">Transcription</keyword>
<dbReference type="CDD" id="cd07029">
    <property type="entry name" value="RNAP_I_III_AC19"/>
    <property type="match status" value="1"/>
</dbReference>
<evidence type="ECO:0000256" key="4">
    <source>
        <dbReference type="ARBA" id="ARBA00023163"/>
    </source>
</evidence>
<dbReference type="GO" id="GO:0003677">
    <property type="term" value="F:DNA binding"/>
    <property type="evidence" value="ECO:0007669"/>
    <property type="project" value="InterPro"/>
</dbReference>
<dbReference type="Pfam" id="PF13656">
    <property type="entry name" value="RNA_pol_L_2"/>
    <property type="match status" value="1"/>
</dbReference>
<dbReference type="AlphaFoldDB" id="A0A7S1AS06"/>
<protein>
    <recommendedName>
        <fullName evidence="2">DNA-directed RNA polymerases I and III subunit RPAC2</fullName>
    </recommendedName>
</protein>
<proteinExistence type="inferred from homology"/>
<gene>
    <name evidence="8" type="ORF">NSCI0253_LOCUS36943</name>
</gene>
<keyword evidence="3" id="KW-0240">DNA-directed RNA polymerase</keyword>
<dbReference type="PANTHER" id="PTHR13946">
    <property type="entry name" value="DNA-DIRECTED RNA POLYMERASE I,II,III"/>
    <property type="match status" value="1"/>
</dbReference>
<dbReference type="InterPro" id="IPR033898">
    <property type="entry name" value="RNAP_AC19"/>
</dbReference>
<name>A0A7S1AS06_NOCSC</name>
<accession>A0A7S1AS06</accession>
<dbReference type="PANTHER" id="PTHR13946:SF28">
    <property type="entry name" value="DNA-DIRECTED RNA POLYMERASES I AND III SUBUNIT RPAC2"/>
    <property type="match status" value="1"/>
</dbReference>
<dbReference type="GO" id="GO:0005736">
    <property type="term" value="C:RNA polymerase I complex"/>
    <property type="evidence" value="ECO:0007669"/>
    <property type="project" value="TreeGrafter"/>
</dbReference>
<comment type="similarity">
    <text evidence="6">Belongs to the archaeal Rpo11/eukaryotic RPB11/RPC19 RNA polymerase subunit family.</text>
</comment>
<evidence type="ECO:0000256" key="1">
    <source>
        <dbReference type="ARBA" id="ARBA00004123"/>
    </source>
</evidence>
<dbReference type="SUPFAM" id="SSF55257">
    <property type="entry name" value="RBP11-like subunits of RNA polymerase"/>
    <property type="match status" value="1"/>
</dbReference>
<dbReference type="InterPro" id="IPR036603">
    <property type="entry name" value="RBP11-like"/>
</dbReference>
<dbReference type="HAMAP" id="MF_00261">
    <property type="entry name" value="RNApol_arch_Rpo11"/>
    <property type="match status" value="1"/>
</dbReference>
<dbReference type="GO" id="GO:0005666">
    <property type="term" value="C:RNA polymerase III complex"/>
    <property type="evidence" value="ECO:0007669"/>
    <property type="project" value="TreeGrafter"/>
</dbReference>
<keyword evidence="5" id="KW-0539">Nucleus</keyword>
<dbReference type="GO" id="GO:0046983">
    <property type="term" value="F:protein dimerization activity"/>
    <property type="evidence" value="ECO:0007669"/>
    <property type="project" value="InterPro"/>
</dbReference>
<evidence type="ECO:0000256" key="2">
    <source>
        <dbReference type="ARBA" id="ARBA00022079"/>
    </source>
</evidence>
<dbReference type="InterPro" id="IPR009025">
    <property type="entry name" value="RBP11-like_dimer"/>
</dbReference>
<sequence>MAQSGGTGVAHPDVSNVTYQFKGEDHTLGNTVRYMLMKNPDVEFAGYTIPHPSEPFMNVRVQALDATPAKQCMVEALNNITEVCDHVAKTYKRSVKKFKQEQGEGMDCS</sequence>
<dbReference type="InterPro" id="IPR022905">
    <property type="entry name" value="Rpo11-like"/>
</dbReference>
<evidence type="ECO:0000256" key="5">
    <source>
        <dbReference type="ARBA" id="ARBA00023242"/>
    </source>
</evidence>
<evidence type="ECO:0000313" key="8">
    <source>
        <dbReference type="EMBL" id="CAD8862588.1"/>
    </source>
</evidence>